<dbReference type="AlphaFoldDB" id="A0A318LFM9"/>
<dbReference type="Pfam" id="PF00175">
    <property type="entry name" value="NAD_binding_1"/>
    <property type="match status" value="1"/>
</dbReference>
<dbReference type="Gene3D" id="3.40.50.80">
    <property type="entry name" value="Nucleotide-binding domain of ferredoxin-NADP reductase (FNR) module"/>
    <property type="match status" value="1"/>
</dbReference>
<dbReference type="InterPro" id="IPR036010">
    <property type="entry name" value="2Fe-2S_ferredoxin-like_sf"/>
</dbReference>
<dbReference type="Gene3D" id="3.10.20.30">
    <property type="match status" value="1"/>
</dbReference>
<keyword evidence="6" id="KW-0408">Iron</keyword>
<evidence type="ECO:0000259" key="9">
    <source>
        <dbReference type="PROSITE" id="PS51384"/>
    </source>
</evidence>
<evidence type="ECO:0000313" key="10">
    <source>
        <dbReference type="EMBL" id="PXY25737.1"/>
    </source>
</evidence>
<dbReference type="PROSITE" id="PS51085">
    <property type="entry name" value="2FE2S_FER_2"/>
    <property type="match status" value="1"/>
</dbReference>
<name>A0A318LFM9_9PSEU</name>
<dbReference type="GO" id="GO:0016491">
    <property type="term" value="F:oxidoreductase activity"/>
    <property type="evidence" value="ECO:0007669"/>
    <property type="project" value="UniProtKB-KW"/>
</dbReference>
<organism evidence="10 11">
    <name type="scientific">Prauserella flavalba</name>
    <dbReference type="NCBI Taxonomy" id="1477506"/>
    <lineage>
        <taxon>Bacteria</taxon>
        <taxon>Bacillati</taxon>
        <taxon>Actinomycetota</taxon>
        <taxon>Actinomycetes</taxon>
        <taxon>Pseudonocardiales</taxon>
        <taxon>Pseudonocardiaceae</taxon>
        <taxon>Prauserella</taxon>
    </lineage>
</organism>
<dbReference type="EMBL" id="MASU01000012">
    <property type="protein sequence ID" value="PXY25737.1"/>
    <property type="molecule type" value="Genomic_DNA"/>
</dbReference>
<dbReference type="Gene3D" id="2.40.30.10">
    <property type="entry name" value="Translation factors"/>
    <property type="match status" value="1"/>
</dbReference>
<dbReference type="SUPFAM" id="SSF54292">
    <property type="entry name" value="2Fe-2S ferredoxin-like"/>
    <property type="match status" value="1"/>
</dbReference>
<dbReference type="PANTHER" id="PTHR47354">
    <property type="entry name" value="NADH OXIDOREDUCTASE HCR"/>
    <property type="match status" value="1"/>
</dbReference>
<comment type="caution">
    <text evidence="10">The sequence shown here is derived from an EMBL/GenBank/DDBJ whole genome shotgun (WGS) entry which is preliminary data.</text>
</comment>
<dbReference type="Proteomes" id="UP000247892">
    <property type="component" value="Unassembled WGS sequence"/>
</dbReference>
<sequence>MRVSAVTAVADGVIALTLVDPDGGLLPEWQPGAHLDVVLPGPLVRQYSLCGATSDRTRYRIAVLFERDGRGGSRYLHERVHAGDELRIRGPRNNFRLEEAEFYQFVAGGIGITPILPMIAEVQRAGLSWALLYGGRSLDSMAFLDELEAYPGQVTVVPQDRLGLPDLDALLGDLKPGTKVYCCGPGGLIDAVRARCDEEVLRYELFRAPETDDVDSAGDHPFEVVLASTGKTVLVQPGESVLAKVLDAGADVLHDCRDGICGSCETAILEGEADHRDHVLTAAEQRENSCMMICVSRCRGERLVLDL</sequence>
<keyword evidence="7" id="KW-0411">Iron-sulfur</keyword>
<dbReference type="SUPFAM" id="SSF52343">
    <property type="entry name" value="Ferredoxin reductase-like, C-terminal NADP-linked domain"/>
    <property type="match status" value="1"/>
</dbReference>
<evidence type="ECO:0000256" key="1">
    <source>
        <dbReference type="ARBA" id="ARBA00001974"/>
    </source>
</evidence>
<evidence type="ECO:0000313" key="11">
    <source>
        <dbReference type="Proteomes" id="UP000247892"/>
    </source>
</evidence>
<evidence type="ECO:0000256" key="7">
    <source>
        <dbReference type="ARBA" id="ARBA00023014"/>
    </source>
</evidence>
<evidence type="ECO:0000256" key="4">
    <source>
        <dbReference type="ARBA" id="ARBA00022723"/>
    </source>
</evidence>
<dbReference type="InterPro" id="IPR006058">
    <property type="entry name" value="2Fe2S_fd_BS"/>
</dbReference>
<evidence type="ECO:0000256" key="5">
    <source>
        <dbReference type="ARBA" id="ARBA00023002"/>
    </source>
</evidence>
<accession>A0A318LFM9</accession>
<keyword evidence="11" id="KW-1185">Reference proteome</keyword>
<keyword evidence="4" id="KW-0479">Metal-binding</keyword>
<reference evidence="10 11" key="1">
    <citation type="submission" date="2016-07" db="EMBL/GenBank/DDBJ databases">
        <title>Draft genome sequence of Prauserella sp. YIM 121212, isolated from alkaline soil.</title>
        <authorList>
            <person name="Ruckert C."/>
            <person name="Albersmeier A."/>
            <person name="Jiang C.-L."/>
            <person name="Jiang Y."/>
            <person name="Kalinowski J."/>
            <person name="Schneider O."/>
            <person name="Winkler A."/>
            <person name="Zotchev S.B."/>
        </authorList>
    </citation>
    <scope>NUCLEOTIDE SEQUENCE [LARGE SCALE GENOMIC DNA]</scope>
    <source>
        <strain evidence="10 11">YIM 121212</strain>
    </source>
</reference>
<dbReference type="OrthoDB" id="3807506at2"/>
<dbReference type="InterPro" id="IPR039261">
    <property type="entry name" value="FNR_nucleotide-bd"/>
</dbReference>
<dbReference type="GO" id="GO:0046872">
    <property type="term" value="F:metal ion binding"/>
    <property type="evidence" value="ECO:0007669"/>
    <property type="project" value="UniProtKB-KW"/>
</dbReference>
<dbReference type="CDD" id="cd06185">
    <property type="entry name" value="PDR_like"/>
    <property type="match status" value="1"/>
</dbReference>
<dbReference type="InterPro" id="IPR017927">
    <property type="entry name" value="FAD-bd_FR_type"/>
</dbReference>
<dbReference type="PROSITE" id="PS51384">
    <property type="entry name" value="FAD_FR"/>
    <property type="match status" value="1"/>
</dbReference>
<dbReference type="InterPro" id="IPR050415">
    <property type="entry name" value="MRET"/>
</dbReference>
<keyword evidence="2" id="KW-0285">Flavoprotein</keyword>
<dbReference type="InterPro" id="IPR001433">
    <property type="entry name" value="OxRdtase_FAD/NAD-bd"/>
</dbReference>
<keyword evidence="3" id="KW-0001">2Fe-2S</keyword>
<dbReference type="SUPFAM" id="SSF63380">
    <property type="entry name" value="Riboflavin synthase domain-like"/>
    <property type="match status" value="1"/>
</dbReference>
<dbReference type="InterPro" id="IPR012675">
    <property type="entry name" value="Beta-grasp_dom_sf"/>
</dbReference>
<protein>
    <submittedName>
        <fullName evidence="10">Ferredoxin</fullName>
    </submittedName>
</protein>
<dbReference type="InterPro" id="IPR017938">
    <property type="entry name" value="Riboflavin_synthase-like_b-brl"/>
</dbReference>
<evidence type="ECO:0000259" key="8">
    <source>
        <dbReference type="PROSITE" id="PS51085"/>
    </source>
</evidence>
<dbReference type="PRINTS" id="PR00409">
    <property type="entry name" value="PHDIOXRDTASE"/>
</dbReference>
<dbReference type="InterPro" id="IPR001041">
    <property type="entry name" value="2Fe-2S_ferredoxin-type"/>
</dbReference>
<evidence type="ECO:0000256" key="3">
    <source>
        <dbReference type="ARBA" id="ARBA00022714"/>
    </source>
</evidence>
<dbReference type="Pfam" id="PF00111">
    <property type="entry name" value="Fer2"/>
    <property type="match status" value="1"/>
</dbReference>
<feature type="domain" description="FAD-binding FR-type" evidence="9">
    <location>
        <begin position="1"/>
        <end position="98"/>
    </location>
</feature>
<dbReference type="CDD" id="cd00207">
    <property type="entry name" value="fer2"/>
    <property type="match status" value="1"/>
</dbReference>
<feature type="domain" description="2Fe-2S ferredoxin-type" evidence="8">
    <location>
        <begin position="222"/>
        <end position="307"/>
    </location>
</feature>
<evidence type="ECO:0000256" key="6">
    <source>
        <dbReference type="ARBA" id="ARBA00023004"/>
    </source>
</evidence>
<dbReference type="PANTHER" id="PTHR47354:SF1">
    <property type="entry name" value="CARNITINE MONOOXYGENASE REDUCTASE SUBUNIT"/>
    <property type="match status" value="1"/>
</dbReference>
<dbReference type="GO" id="GO:0051537">
    <property type="term" value="F:2 iron, 2 sulfur cluster binding"/>
    <property type="evidence" value="ECO:0007669"/>
    <property type="project" value="UniProtKB-KW"/>
</dbReference>
<evidence type="ECO:0000256" key="2">
    <source>
        <dbReference type="ARBA" id="ARBA00022630"/>
    </source>
</evidence>
<dbReference type="PROSITE" id="PS00197">
    <property type="entry name" value="2FE2S_FER_1"/>
    <property type="match status" value="1"/>
</dbReference>
<proteinExistence type="predicted"/>
<comment type="cofactor">
    <cofactor evidence="1">
        <name>FAD</name>
        <dbReference type="ChEBI" id="CHEBI:57692"/>
    </cofactor>
</comment>
<keyword evidence="5" id="KW-0560">Oxidoreductase</keyword>
<gene>
    <name evidence="10" type="ORF">BA062_25320</name>
</gene>